<evidence type="ECO:0000256" key="1">
    <source>
        <dbReference type="SAM" id="Phobius"/>
    </source>
</evidence>
<evidence type="ECO:0000313" key="3">
    <source>
        <dbReference type="Proteomes" id="UP000289166"/>
    </source>
</evidence>
<feature type="transmembrane region" description="Helical" evidence="1">
    <location>
        <begin position="221"/>
        <end position="243"/>
    </location>
</feature>
<dbReference type="EMBL" id="RLII01000010">
    <property type="protein sequence ID" value="RXE59036.1"/>
    <property type="molecule type" value="Genomic_DNA"/>
</dbReference>
<feature type="transmembrane region" description="Helical" evidence="1">
    <location>
        <begin position="183"/>
        <end position="201"/>
    </location>
</feature>
<proteinExistence type="predicted"/>
<reference evidence="3" key="1">
    <citation type="submission" date="2018-11" db="EMBL/GenBank/DDBJ databases">
        <title>Genome sequencing of a novel mesophilic and cellulolytic organism within the genus Hungateiclostridium.</title>
        <authorList>
            <person name="Rettenmaier R."/>
            <person name="Liebl W."/>
            <person name="Zverlov V."/>
        </authorList>
    </citation>
    <scope>NUCLEOTIDE SEQUENCE [LARGE SCALE GENOMIC DNA]</scope>
    <source>
        <strain evidence="3">N2K1</strain>
    </source>
</reference>
<organism evidence="2 3">
    <name type="scientific">Acetivibrio mesophilus</name>
    <dbReference type="NCBI Taxonomy" id="2487273"/>
    <lineage>
        <taxon>Bacteria</taxon>
        <taxon>Bacillati</taxon>
        <taxon>Bacillota</taxon>
        <taxon>Clostridia</taxon>
        <taxon>Eubacteriales</taxon>
        <taxon>Oscillospiraceae</taxon>
        <taxon>Acetivibrio</taxon>
    </lineage>
</organism>
<keyword evidence="1" id="KW-0472">Membrane</keyword>
<dbReference type="OrthoDB" id="2084304at2"/>
<protein>
    <submittedName>
        <fullName evidence="2">Uncharacterized protein</fullName>
    </submittedName>
</protein>
<name>A0A4Q0I445_9FIRM</name>
<gene>
    <name evidence="2" type="ORF">EFD62_09210</name>
</gene>
<dbReference type="AlphaFoldDB" id="A0A4Q0I445"/>
<keyword evidence="1" id="KW-1133">Transmembrane helix</keyword>
<keyword evidence="3" id="KW-1185">Reference proteome</keyword>
<feature type="transmembrane region" description="Helical" evidence="1">
    <location>
        <begin position="12"/>
        <end position="36"/>
    </location>
</feature>
<feature type="transmembrane region" description="Helical" evidence="1">
    <location>
        <begin position="56"/>
        <end position="77"/>
    </location>
</feature>
<dbReference type="Proteomes" id="UP000289166">
    <property type="component" value="Unassembled WGS sequence"/>
</dbReference>
<feature type="transmembrane region" description="Helical" evidence="1">
    <location>
        <begin position="98"/>
        <end position="127"/>
    </location>
</feature>
<sequence length="253" mass="27721">MALLKMDLYRALLSLNFVISIIFTMFAMFISCSGYISNTSNVLELLGKALTGSGSTLFILCIAPILPYAMSFASDLEDKALPFWIIRTGTRKYAISKFSSSVVAGFLSVTSSMVIFSLIMSIFFPLFDGKINSGSSYATLLEENQPWIYILVLTAHYSLSGALFAGTALTISTFVPNKFSTMASPIVIYFVLMRLTTQASLPNFLEPSFLVEGIYSDVSPAAAFLHKLIPVVGILGMLLYVTIKQIKKRIGRS</sequence>
<keyword evidence="1" id="KW-0812">Transmembrane</keyword>
<accession>A0A4Q0I445</accession>
<evidence type="ECO:0000313" key="2">
    <source>
        <dbReference type="EMBL" id="RXE59036.1"/>
    </source>
</evidence>
<feature type="transmembrane region" description="Helical" evidence="1">
    <location>
        <begin position="147"/>
        <end position="171"/>
    </location>
</feature>
<dbReference type="PROSITE" id="PS51257">
    <property type="entry name" value="PROKAR_LIPOPROTEIN"/>
    <property type="match status" value="1"/>
</dbReference>
<comment type="caution">
    <text evidence="2">The sequence shown here is derived from an EMBL/GenBank/DDBJ whole genome shotgun (WGS) entry which is preliminary data.</text>
</comment>